<evidence type="ECO:0000313" key="2">
    <source>
        <dbReference type="Proteomes" id="UP000793456"/>
    </source>
</evidence>
<protein>
    <submittedName>
        <fullName evidence="1">Uncharacterized protein</fullName>
    </submittedName>
</protein>
<dbReference type="EMBL" id="CM011686">
    <property type="protein sequence ID" value="TMS11470.1"/>
    <property type="molecule type" value="Genomic_DNA"/>
</dbReference>
<sequence length="137" mass="15373">MLIECVKNKDVKKLQELHLKGADLTTLDLSGCSLLHYAVSTGSKEMVRYILDNAPSDLLDVTEKLHGETVLHRAASLCHRTICHYLVEAGASLMKTDLQGDTPKNRAEKAHDAELAAYLENRQHYQMIQREDQETAV</sequence>
<gene>
    <name evidence="1" type="ORF">E3U43_018861</name>
</gene>
<comment type="caution">
    <text evidence="1">The sequence shown here is derived from an EMBL/GenBank/DDBJ whole genome shotgun (WGS) entry which is preliminary data.</text>
</comment>
<accession>A0ACD3QWE1</accession>
<proteinExistence type="predicted"/>
<reference evidence="1" key="1">
    <citation type="submission" date="2018-11" db="EMBL/GenBank/DDBJ databases">
        <title>The sequence and de novo assembly of Larimichthys crocea genome using PacBio and Hi-C technologies.</title>
        <authorList>
            <person name="Xu P."/>
            <person name="Chen B."/>
            <person name="Zhou Z."/>
            <person name="Ke Q."/>
            <person name="Wu Y."/>
            <person name="Bai H."/>
            <person name="Pu F."/>
        </authorList>
    </citation>
    <scope>NUCLEOTIDE SEQUENCE</scope>
    <source>
        <tissue evidence="1">Muscle</tissue>
    </source>
</reference>
<name>A0ACD3QWE1_LARCR</name>
<dbReference type="Proteomes" id="UP000793456">
    <property type="component" value="Chromosome XIII"/>
</dbReference>
<evidence type="ECO:0000313" key="1">
    <source>
        <dbReference type="EMBL" id="TMS11470.1"/>
    </source>
</evidence>
<keyword evidence="2" id="KW-1185">Reference proteome</keyword>
<organism evidence="1 2">
    <name type="scientific">Larimichthys crocea</name>
    <name type="common">Large yellow croaker</name>
    <name type="synonym">Pseudosciaena crocea</name>
    <dbReference type="NCBI Taxonomy" id="215358"/>
    <lineage>
        <taxon>Eukaryota</taxon>
        <taxon>Metazoa</taxon>
        <taxon>Chordata</taxon>
        <taxon>Craniata</taxon>
        <taxon>Vertebrata</taxon>
        <taxon>Euteleostomi</taxon>
        <taxon>Actinopterygii</taxon>
        <taxon>Neopterygii</taxon>
        <taxon>Teleostei</taxon>
        <taxon>Neoteleostei</taxon>
        <taxon>Acanthomorphata</taxon>
        <taxon>Eupercaria</taxon>
        <taxon>Sciaenidae</taxon>
        <taxon>Larimichthys</taxon>
    </lineage>
</organism>